<dbReference type="KEGG" id="psco:LY89DRAFT_389629"/>
<dbReference type="Gene3D" id="3.40.50.11960">
    <property type="match status" value="1"/>
</dbReference>
<protein>
    <submittedName>
        <fullName evidence="1">Uncharacterized protein</fullName>
    </submittedName>
</protein>
<dbReference type="OrthoDB" id="10261384at2759"/>
<dbReference type="PANTHER" id="PTHR28043:SF1">
    <property type="entry name" value="INCREASED RECOMBINATION CENTERS PROTEIN 6"/>
    <property type="match status" value="1"/>
</dbReference>
<dbReference type="STRING" id="149040.A0A194XQB8"/>
<dbReference type="RefSeq" id="XP_018076287.1">
    <property type="nucleotide sequence ID" value="XM_018207176.1"/>
</dbReference>
<organism evidence="1 2">
    <name type="scientific">Mollisia scopiformis</name>
    <name type="common">Conifer needle endophyte fungus</name>
    <name type="synonym">Phialocephala scopiformis</name>
    <dbReference type="NCBI Taxonomy" id="149040"/>
    <lineage>
        <taxon>Eukaryota</taxon>
        <taxon>Fungi</taxon>
        <taxon>Dikarya</taxon>
        <taxon>Ascomycota</taxon>
        <taxon>Pezizomycotina</taxon>
        <taxon>Leotiomycetes</taxon>
        <taxon>Helotiales</taxon>
        <taxon>Mollisiaceae</taxon>
        <taxon>Mollisia</taxon>
    </lineage>
</organism>
<name>A0A194XQB8_MOLSC</name>
<keyword evidence="2" id="KW-1185">Reference proteome</keyword>
<gene>
    <name evidence="1" type="ORF">LY89DRAFT_389629</name>
</gene>
<dbReference type="GeneID" id="28816902"/>
<dbReference type="GO" id="GO:0030674">
    <property type="term" value="F:protein-macromolecule adaptor activity"/>
    <property type="evidence" value="ECO:0007669"/>
    <property type="project" value="TreeGrafter"/>
</dbReference>
<dbReference type="InParanoid" id="A0A194XQB8"/>
<accession>A0A194XQB8</accession>
<sequence>MEIPNPRRILAVSRPDHGLLDLVKGLTGTKPTLPDPSTIAGTTHPYPITTAYYSATIPIWLDEILSPSTWSREFLAPEAKEVLSALGAFVVCFKKPLNKSELDEIKDLLKNVGEVVKEGCGMVWDGVCVAVGMPRGEVGGEEGIRGMKGEEWEDLCQEWGFEWVDWEERGRNEYSETQGLERLKEALEANDWEALDELGDAMGLEDFEGEDDDEDGELGFDLGPEDRAEMEMEMFGMKRAIHEGGGDGEAHEEGEDEEVEKLQAMMLKMQAVRDLGSDMPEAERKRFAAKAVNDIMKKL</sequence>
<dbReference type="Proteomes" id="UP000070700">
    <property type="component" value="Unassembled WGS sequence"/>
</dbReference>
<dbReference type="EMBL" id="KQ947407">
    <property type="protein sequence ID" value="KUJ21932.1"/>
    <property type="molecule type" value="Genomic_DNA"/>
</dbReference>
<dbReference type="InterPro" id="IPR034627">
    <property type="entry name" value="Irc6"/>
</dbReference>
<dbReference type="GO" id="GO:0016192">
    <property type="term" value="P:vesicle-mediated transport"/>
    <property type="evidence" value="ECO:0007669"/>
    <property type="project" value="InterPro"/>
</dbReference>
<reference evidence="1 2" key="1">
    <citation type="submission" date="2015-10" db="EMBL/GenBank/DDBJ databases">
        <title>Full genome of DAOMC 229536 Phialocephala scopiformis, a fungal endophyte of spruce producing the potent anti-insectan compound rugulosin.</title>
        <authorList>
            <consortium name="DOE Joint Genome Institute"/>
            <person name="Walker A.K."/>
            <person name="Frasz S.L."/>
            <person name="Seifert K.A."/>
            <person name="Miller J.D."/>
            <person name="Mondo S.J."/>
            <person name="Labutti K."/>
            <person name="Lipzen A."/>
            <person name="Dockter R."/>
            <person name="Kennedy M."/>
            <person name="Grigoriev I.V."/>
            <person name="Spatafora J.W."/>
        </authorList>
    </citation>
    <scope>NUCLEOTIDE SEQUENCE [LARGE SCALE GENOMIC DNA]</scope>
    <source>
        <strain evidence="1 2">CBS 120377</strain>
    </source>
</reference>
<proteinExistence type="predicted"/>
<dbReference type="AlphaFoldDB" id="A0A194XQB8"/>
<evidence type="ECO:0000313" key="2">
    <source>
        <dbReference type="Proteomes" id="UP000070700"/>
    </source>
</evidence>
<evidence type="ECO:0000313" key="1">
    <source>
        <dbReference type="EMBL" id="KUJ21932.1"/>
    </source>
</evidence>
<dbReference type="PANTHER" id="PTHR28043">
    <property type="entry name" value="INCREASED RECOMBINATION CENTERS PROTEIN 6"/>
    <property type="match status" value="1"/>
</dbReference>
<dbReference type="Pfam" id="PF10199">
    <property type="entry name" value="Adaptin_binding"/>
    <property type="match status" value="1"/>
</dbReference>